<dbReference type="KEGG" id="slp:Slip_1296"/>
<dbReference type="HOGENOM" id="CLU_818687_0_0_9"/>
<feature type="transmembrane region" description="Helical" evidence="1">
    <location>
        <begin position="310"/>
        <end position="334"/>
    </location>
</feature>
<organism evidence="2 3">
    <name type="scientific">Syntrophothermus lipocalidus (strain DSM 12680 / TGB-C1)</name>
    <dbReference type="NCBI Taxonomy" id="643648"/>
    <lineage>
        <taxon>Bacteria</taxon>
        <taxon>Bacillati</taxon>
        <taxon>Bacillota</taxon>
        <taxon>Clostridia</taxon>
        <taxon>Eubacteriales</taxon>
        <taxon>Syntrophomonadaceae</taxon>
        <taxon>Syntrophothermus</taxon>
    </lineage>
</organism>
<feature type="transmembrane region" description="Helical" evidence="1">
    <location>
        <begin position="151"/>
        <end position="172"/>
    </location>
</feature>
<dbReference type="GO" id="GO:0005886">
    <property type="term" value="C:plasma membrane"/>
    <property type="evidence" value="ECO:0007669"/>
    <property type="project" value="UniProtKB-SubCell"/>
</dbReference>
<feature type="transmembrane region" description="Helical" evidence="1">
    <location>
        <begin position="117"/>
        <end position="139"/>
    </location>
</feature>
<dbReference type="GO" id="GO:0140359">
    <property type="term" value="F:ABC-type transporter activity"/>
    <property type="evidence" value="ECO:0007669"/>
    <property type="project" value="InterPro"/>
</dbReference>
<dbReference type="AlphaFoldDB" id="D7CMX9"/>
<keyword evidence="1" id="KW-0472">Membrane</keyword>
<evidence type="ECO:0000313" key="2">
    <source>
        <dbReference type="EMBL" id="ADI02064.1"/>
    </source>
</evidence>
<dbReference type="InterPro" id="IPR023264">
    <property type="entry name" value="ABC_transptr_acetoin_YtrC/YtrD"/>
</dbReference>
<sequence>MFSRVFGLHPMLALKELHQHQLKFVIYTLLLSGMYIAGPFLVAGLNARAGQPWDIDLVGLVHSTIGSDAGTTGFGFLGWMIAFGLGIFLLSDEKKNGTLEFLLATPVTRRQVVKAKYVTGMTVLVLNVLAVAVYLSGLVQFISTPYTLFDVWVWCARQAAVLAAVFSISFAASTVAGNAVSAGIISAGLIFGPAPVLLGFRNFLYGLGLIRLEYGLGRVLERIAYAADTLGSVVLGGPHAALPSLPACFLLALLCVGLYYLSVWLFDRSPLERNGQILVFGDTARVLQLVVGAAAALWTASAAAGNTGPLGFLLLVGTGFFVPYLLLGAGLKFVKFLFS</sequence>
<gene>
    <name evidence="2" type="ordered locus">Slip_1296</name>
</gene>
<accession>D7CMX9</accession>
<evidence type="ECO:0000313" key="3">
    <source>
        <dbReference type="Proteomes" id="UP000000378"/>
    </source>
</evidence>
<dbReference type="InterPro" id="IPR053046">
    <property type="entry name" value="ABC-5_transporter"/>
</dbReference>
<feature type="transmembrane region" description="Helical" evidence="1">
    <location>
        <begin position="286"/>
        <end position="304"/>
    </location>
</feature>
<dbReference type="Proteomes" id="UP000000378">
    <property type="component" value="Chromosome"/>
</dbReference>
<proteinExistence type="predicted"/>
<dbReference type="Pfam" id="PF12679">
    <property type="entry name" value="ABC2_membrane_2"/>
    <property type="match status" value="1"/>
</dbReference>
<reference evidence="2 3" key="2">
    <citation type="journal article" date="2010" name="Stand. Genomic Sci.">
        <title>Complete genome sequence of Syntrophothermus lipocalidus type strain (TGB-C1).</title>
        <authorList>
            <person name="Djao O.D."/>
            <person name="Zhang X."/>
            <person name="Lucas S."/>
            <person name="Lapidus A."/>
            <person name="Del Rio T.G."/>
            <person name="Nolan M."/>
            <person name="Tice H."/>
            <person name="Cheng J.F."/>
            <person name="Han C."/>
            <person name="Tapia R."/>
            <person name="Goodwin L."/>
            <person name="Pitluck S."/>
            <person name="Liolios K."/>
            <person name="Ivanova N."/>
            <person name="Mavromatis K."/>
            <person name="Mikhailova N."/>
            <person name="Ovchinnikova G."/>
            <person name="Pati A."/>
            <person name="Brambilla E."/>
            <person name="Chen A."/>
            <person name="Palaniappan K."/>
            <person name="Land M."/>
            <person name="Hauser L."/>
            <person name="Chang Y.J."/>
            <person name="Jeffries C.D."/>
            <person name="Rohde M."/>
            <person name="Sikorski J."/>
            <person name="Spring S."/>
            <person name="Goker M."/>
            <person name="Detter J.C."/>
            <person name="Woyke T."/>
            <person name="Bristow J."/>
            <person name="Eisen J.A."/>
            <person name="Markowitz V."/>
            <person name="Hugenholtz P."/>
            <person name="Kyrpides N.C."/>
            <person name="Klenk H.P."/>
        </authorList>
    </citation>
    <scope>NUCLEOTIDE SEQUENCE [LARGE SCALE GENOMIC DNA]</scope>
    <source>
        <strain evidence="3">DSM 12680 / TGB-C1</strain>
    </source>
</reference>
<reference evidence="3" key="1">
    <citation type="journal article" date="2010" name="Stand. Genomic Sci.">
        <title>Complete genome sequence of Syntrophothermus lipocalidus type strain (TGB-C1T).</title>
        <authorList>
            <consortium name="US DOE Joint Genome Institute (JGI-PGF)"/>
            <person name="Djao O."/>
            <person name="Zhang X."/>
            <person name="Lucas S."/>
            <person name="Lapidus A."/>
            <person name="Glavina Del Rio T."/>
            <person name="Nolan M."/>
            <person name="Tice H."/>
            <person name="Cheng J."/>
            <person name="Han C."/>
            <person name="Tapia R."/>
            <person name="Goodwin L."/>
            <person name="Pitluck S."/>
            <person name="Liolios K."/>
            <person name="Ivanova N."/>
            <person name="Mavromatis K."/>
            <person name="Mikhailova N."/>
            <person name="Ovchinnikova G."/>
            <person name="Pati A."/>
            <person name="Brambilla E."/>
            <person name="Chen A."/>
            <person name="Palaniappan K."/>
            <person name="Land M."/>
            <person name="Hauser L."/>
            <person name="Chang Y."/>
            <person name="Jeffries C."/>
            <person name="Rohde M."/>
            <person name="Sikorski J."/>
            <person name="Spring S."/>
            <person name="Goker M."/>
            <person name="Detter J."/>
            <person name="Woyke T."/>
            <person name="Bristow J."/>
            <person name="Eisen J."/>
            <person name="Markowitz V."/>
            <person name="Hugenholtz P."/>
            <person name="Kyrpides N."/>
            <person name="Klenk H."/>
        </authorList>
    </citation>
    <scope>NUCLEOTIDE SEQUENCE [LARGE SCALE GENOMIC DNA]</scope>
    <source>
        <strain evidence="3">DSM 12680 / TGB-C1</strain>
    </source>
</reference>
<dbReference type="PANTHER" id="PTHR39177:SF1">
    <property type="entry name" value="ABC TRANSPORTER PERMEASE YTRC-RELATED"/>
    <property type="match status" value="1"/>
</dbReference>
<keyword evidence="1" id="KW-0812">Transmembrane</keyword>
<dbReference type="RefSeq" id="WP_013175466.1">
    <property type="nucleotide sequence ID" value="NC_014220.1"/>
</dbReference>
<evidence type="ECO:0000256" key="1">
    <source>
        <dbReference type="SAM" id="Phobius"/>
    </source>
</evidence>
<keyword evidence="1" id="KW-1133">Transmembrane helix</keyword>
<feature type="transmembrane region" description="Helical" evidence="1">
    <location>
        <begin position="179"/>
        <end position="200"/>
    </location>
</feature>
<feature type="transmembrane region" description="Helical" evidence="1">
    <location>
        <begin position="24"/>
        <end position="49"/>
    </location>
</feature>
<dbReference type="PRINTS" id="PR02026">
    <property type="entry name" value="YTRCYTRDABC"/>
</dbReference>
<dbReference type="eggNOG" id="COG1277">
    <property type="taxonomic scope" value="Bacteria"/>
</dbReference>
<protein>
    <submittedName>
        <fullName evidence="2">Uncharacterized protein</fullName>
    </submittedName>
</protein>
<dbReference type="EMBL" id="CP002048">
    <property type="protein sequence ID" value="ADI02064.1"/>
    <property type="molecule type" value="Genomic_DNA"/>
</dbReference>
<dbReference type="STRING" id="643648.Slip_1296"/>
<feature type="transmembrane region" description="Helical" evidence="1">
    <location>
        <begin position="69"/>
        <end position="90"/>
    </location>
</feature>
<name>D7CMX9_SYNLT</name>
<keyword evidence="3" id="KW-1185">Reference proteome</keyword>
<dbReference type="PANTHER" id="PTHR39177">
    <property type="entry name" value="ABC TRANSPORTER PERMEASE YTRC-RELATED"/>
    <property type="match status" value="1"/>
</dbReference>
<feature type="transmembrane region" description="Helical" evidence="1">
    <location>
        <begin position="244"/>
        <end position="266"/>
    </location>
</feature>